<protein>
    <submittedName>
        <fullName evidence="10">(California timema) hypothetical protein</fullName>
    </submittedName>
</protein>
<dbReference type="EMBL" id="OE179477">
    <property type="protein sequence ID" value="CAD7568917.1"/>
    <property type="molecule type" value="Genomic_DNA"/>
</dbReference>
<organism evidence="10">
    <name type="scientific">Timema californicum</name>
    <name type="common">California timema</name>
    <name type="synonym">Walking stick</name>
    <dbReference type="NCBI Taxonomy" id="61474"/>
    <lineage>
        <taxon>Eukaryota</taxon>
        <taxon>Metazoa</taxon>
        <taxon>Ecdysozoa</taxon>
        <taxon>Arthropoda</taxon>
        <taxon>Hexapoda</taxon>
        <taxon>Insecta</taxon>
        <taxon>Pterygota</taxon>
        <taxon>Neoptera</taxon>
        <taxon>Polyneoptera</taxon>
        <taxon>Phasmatodea</taxon>
        <taxon>Timematodea</taxon>
        <taxon>Timematoidea</taxon>
        <taxon>Timematidae</taxon>
        <taxon>Timema</taxon>
    </lineage>
</organism>
<proteinExistence type="predicted"/>
<keyword evidence="1" id="KW-0596">Phosphopantetheine</keyword>
<keyword evidence="8" id="KW-0511">Multifunctional enzyme</keyword>
<keyword evidence="6" id="KW-0443">Lipid metabolism</keyword>
<dbReference type="GO" id="GO:0016491">
    <property type="term" value="F:oxidoreductase activity"/>
    <property type="evidence" value="ECO:0007669"/>
    <property type="project" value="UniProtKB-KW"/>
</dbReference>
<dbReference type="AlphaFoldDB" id="A0A7R9IXR1"/>
<dbReference type="InterPro" id="IPR036291">
    <property type="entry name" value="NAD(P)-bd_dom_sf"/>
</dbReference>
<dbReference type="CDD" id="cd05195">
    <property type="entry name" value="enoyl_red"/>
    <property type="match status" value="1"/>
</dbReference>
<evidence type="ECO:0000256" key="7">
    <source>
        <dbReference type="ARBA" id="ARBA00023160"/>
    </source>
</evidence>
<evidence type="ECO:0000256" key="2">
    <source>
        <dbReference type="ARBA" id="ARBA00022516"/>
    </source>
</evidence>
<evidence type="ECO:0000313" key="10">
    <source>
        <dbReference type="EMBL" id="CAD7568917.1"/>
    </source>
</evidence>
<evidence type="ECO:0000256" key="6">
    <source>
        <dbReference type="ARBA" id="ARBA00023098"/>
    </source>
</evidence>
<keyword evidence="7" id="KW-0275">Fatty acid biosynthesis</keyword>
<evidence type="ECO:0000256" key="8">
    <source>
        <dbReference type="ARBA" id="ARBA00023268"/>
    </source>
</evidence>
<keyword evidence="4" id="KW-0521">NADP</keyword>
<evidence type="ECO:0000256" key="4">
    <source>
        <dbReference type="ARBA" id="ARBA00022857"/>
    </source>
</evidence>
<dbReference type="PANTHER" id="PTHR43775:SF7">
    <property type="entry name" value="FATTY ACID SYNTHASE"/>
    <property type="match status" value="1"/>
</dbReference>
<dbReference type="SUPFAM" id="SSF51735">
    <property type="entry name" value="NAD(P)-binding Rossmann-fold domains"/>
    <property type="match status" value="1"/>
</dbReference>
<evidence type="ECO:0000256" key="5">
    <source>
        <dbReference type="ARBA" id="ARBA00023002"/>
    </source>
</evidence>
<keyword evidence="2" id="KW-0444">Lipid biosynthesis</keyword>
<dbReference type="GO" id="GO:0006633">
    <property type="term" value="P:fatty acid biosynthetic process"/>
    <property type="evidence" value="ECO:0007669"/>
    <property type="project" value="UniProtKB-KW"/>
</dbReference>
<gene>
    <name evidence="10" type="ORF">TCMB3V08_LOCUS1667</name>
</gene>
<dbReference type="InterPro" id="IPR020843">
    <property type="entry name" value="ER"/>
</dbReference>
<evidence type="ECO:0000256" key="1">
    <source>
        <dbReference type="ARBA" id="ARBA00022450"/>
    </source>
</evidence>
<dbReference type="InterPro" id="IPR050091">
    <property type="entry name" value="PKS_NRPS_Biosynth_Enz"/>
</dbReference>
<accession>A0A7R9IXR1</accession>
<evidence type="ECO:0000256" key="3">
    <source>
        <dbReference type="ARBA" id="ARBA00022832"/>
    </source>
</evidence>
<dbReference type="Gene3D" id="3.90.180.10">
    <property type="entry name" value="Medium-chain alcohol dehydrogenases, catalytic domain"/>
    <property type="match status" value="1"/>
</dbReference>
<keyword evidence="5" id="KW-0560">Oxidoreductase</keyword>
<sequence length="127" mass="13834">MFHQDCMLGLEFSGLDEKGHRLMGMVPAKGLAMSVISRLVWEVPSTWTMTEAATVPVVYLTAYYALVVRGRIQPKESILIHAGSGGVGQAAIAIALDMDCTVFTTVGTPEKRAFIKKRFPQVQCADC</sequence>
<reference evidence="10" key="1">
    <citation type="submission" date="2020-11" db="EMBL/GenBank/DDBJ databases">
        <authorList>
            <person name="Tran Van P."/>
        </authorList>
    </citation>
    <scope>NUCLEOTIDE SEQUENCE</scope>
</reference>
<keyword evidence="3" id="KW-0276">Fatty acid metabolism</keyword>
<dbReference type="GO" id="GO:0004312">
    <property type="term" value="F:fatty acid synthase activity"/>
    <property type="evidence" value="ECO:0007669"/>
    <property type="project" value="TreeGrafter"/>
</dbReference>
<evidence type="ECO:0000259" key="9">
    <source>
        <dbReference type="SMART" id="SM00829"/>
    </source>
</evidence>
<name>A0A7R9IXR1_TIMCA</name>
<dbReference type="SMART" id="SM00829">
    <property type="entry name" value="PKS_ER"/>
    <property type="match status" value="1"/>
</dbReference>
<dbReference type="PANTHER" id="PTHR43775">
    <property type="entry name" value="FATTY ACID SYNTHASE"/>
    <property type="match status" value="1"/>
</dbReference>
<feature type="domain" description="Enoyl reductase (ER)" evidence="9">
    <location>
        <begin position="2"/>
        <end position="127"/>
    </location>
</feature>